<protein>
    <submittedName>
        <fullName evidence="1">Uncharacterized protein</fullName>
    </submittedName>
</protein>
<dbReference type="AlphaFoldDB" id="A0A8H6XI86"/>
<proteinExistence type="predicted"/>
<keyword evidence="2" id="KW-1185">Reference proteome</keyword>
<dbReference type="OrthoDB" id="5354526at2759"/>
<sequence length="238" mass="26416">MWNGRRWRTGCGRWRVFEVEKRGLNEFMPVPSDLQIIPFTCLLPNLRELPTDDIDVRAPSRVPAQLTSFTLNLPYCSGNQSTLNAVLQGHAQPCPPQRIHIVVHADDSSAPVSTQPPLPLSLPSLRTLSVPWPAAGLRILPGALLMHLRVTSPIPTTGAALSVPERPFGTGRRTGPRPINSSLILAFNTSRSCRTFENARYLRAHPPLPPPPTLGWMQVDLMSDDEDEGKAPRYERSR</sequence>
<name>A0A8H6XI86_9AGAR</name>
<comment type="caution">
    <text evidence="1">The sequence shown here is derived from an EMBL/GenBank/DDBJ whole genome shotgun (WGS) entry which is preliminary data.</text>
</comment>
<evidence type="ECO:0000313" key="1">
    <source>
        <dbReference type="EMBL" id="KAF7341552.1"/>
    </source>
</evidence>
<accession>A0A8H6XI86</accession>
<dbReference type="EMBL" id="JACAZH010000027">
    <property type="protein sequence ID" value="KAF7341552.1"/>
    <property type="molecule type" value="Genomic_DNA"/>
</dbReference>
<gene>
    <name evidence="1" type="ORF">MSAN_02051900</name>
</gene>
<organism evidence="1 2">
    <name type="scientific">Mycena sanguinolenta</name>
    <dbReference type="NCBI Taxonomy" id="230812"/>
    <lineage>
        <taxon>Eukaryota</taxon>
        <taxon>Fungi</taxon>
        <taxon>Dikarya</taxon>
        <taxon>Basidiomycota</taxon>
        <taxon>Agaricomycotina</taxon>
        <taxon>Agaricomycetes</taxon>
        <taxon>Agaricomycetidae</taxon>
        <taxon>Agaricales</taxon>
        <taxon>Marasmiineae</taxon>
        <taxon>Mycenaceae</taxon>
        <taxon>Mycena</taxon>
    </lineage>
</organism>
<dbReference type="Proteomes" id="UP000623467">
    <property type="component" value="Unassembled WGS sequence"/>
</dbReference>
<reference evidence="1" key="1">
    <citation type="submission" date="2020-05" db="EMBL/GenBank/DDBJ databases">
        <title>Mycena genomes resolve the evolution of fungal bioluminescence.</title>
        <authorList>
            <person name="Tsai I.J."/>
        </authorList>
    </citation>
    <scope>NUCLEOTIDE SEQUENCE</scope>
    <source>
        <strain evidence="1">160909Yilan</strain>
    </source>
</reference>
<evidence type="ECO:0000313" key="2">
    <source>
        <dbReference type="Proteomes" id="UP000623467"/>
    </source>
</evidence>